<evidence type="ECO:0000313" key="2">
    <source>
        <dbReference type="Proteomes" id="UP000001023"/>
    </source>
</evidence>
<dbReference type="Proteomes" id="UP000001023">
    <property type="component" value="Chromosome"/>
</dbReference>
<dbReference type="AlphaFoldDB" id="Q5LND8"/>
<protein>
    <recommendedName>
        <fullName evidence="3">DUF302 domain-containing protein</fullName>
    </recommendedName>
</protein>
<evidence type="ECO:0008006" key="3">
    <source>
        <dbReference type="Google" id="ProtNLM"/>
    </source>
</evidence>
<proteinExistence type="predicted"/>
<dbReference type="InterPro" id="IPR035923">
    <property type="entry name" value="TT1751-like_sf"/>
</dbReference>
<evidence type="ECO:0000313" key="1">
    <source>
        <dbReference type="EMBL" id="AAV96502.1"/>
    </source>
</evidence>
<dbReference type="eggNOG" id="COG3439">
    <property type="taxonomic scope" value="Bacteria"/>
</dbReference>
<dbReference type="Gene3D" id="3.30.310.70">
    <property type="entry name" value="TT1751-like domain"/>
    <property type="match status" value="1"/>
</dbReference>
<dbReference type="KEGG" id="sil:SPO3273"/>
<gene>
    <name evidence="1" type="ordered locus">SPO3273</name>
</gene>
<dbReference type="STRING" id="246200.SPO3273"/>
<reference evidence="1 2" key="2">
    <citation type="journal article" date="2014" name="Stand. Genomic Sci.">
        <title>An updated genome annotation for the model marine bacterium Ruegeria pomeroyi DSS-3.</title>
        <authorList>
            <person name="Rivers A.R."/>
            <person name="Smith C.B."/>
            <person name="Moran M.A."/>
        </authorList>
    </citation>
    <scope>GENOME REANNOTATION</scope>
    <source>
        <strain evidence="2">ATCC 700808 / DSM 15171 / DSS-3</strain>
    </source>
</reference>
<name>Q5LND8_RUEPO</name>
<keyword evidence="2" id="KW-1185">Reference proteome</keyword>
<dbReference type="HOGENOM" id="CLU_126572_0_0_5"/>
<dbReference type="PaxDb" id="246200-SPO3273"/>
<dbReference type="SUPFAM" id="SSF103247">
    <property type="entry name" value="TT1751-like"/>
    <property type="match status" value="1"/>
</dbReference>
<sequence>MRKLLYILMWRKAAVLFPIQTEGEPLAVQPTRPLWERAMKQMLLGAVIALTAGAATAQDAVTYTTTDTFEDVTFGLESAIVGRGLVIDSVSHVGEMLERTRADVGSDVVLFDHAEVFSFCSAALSRKVMEADPMNVVFCPYGIFVMQQPGSDAITIGFRQFPEGPMQEVQSLLDNIVREAIGE</sequence>
<organism evidence="1 2">
    <name type="scientific">Ruegeria pomeroyi (strain ATCC 700808 / DSM 15171 / DSS-3)</name>
    <name type="common">Silicibacter pomeroyi</name>
    <dbReference type="NCBI Taxonomy" id="246200"/>
    <lineage>
        <taxon>Bacteria</taxon>
        <taxon>Pseudomonadati</taxon>
        <taxon>Pseudomonadota</taxon>
        <taxon>Alphaproteobacteria</taxon>
        <taxon>Rhodobacterales</taxon>
        <taxon>Roseobacteraceae</taxon>
        <taxon>Ruegeria</taxon>
    </lineage>
</organism>
<dbReference type="EMBL" id="CP000031">
    <property type="protein sequence ID" value="AAV96502.1"/>
    <property type="molecule type" value="Genomic_DNA"/>
</dbReference>
<reference evidence="1 2" key="1">
    <citation type="journal article" date="2004" name="Nature">
        <title>Genome sequence of Silicibacter pomeroyi reveals adaptations to the marine environment.</title>
        <authorList>
            <person name="Moran M.A."/>
            <person name="Buchan A."/>
            <person name="Gonzalez J.M."/>
            <person name="Heidelberg J.F."/>
            <person name="Whitman W.B."/>
            <person name="Kiene R.P."/>
            <person name="Henriksen J.R."/>
            <person name="King G.M."/>
            <person name="Belas R."/>
            <person name="Fuqua C."/>
            <person name="Brinkac L."/>
            <person name="Lewis M."/>
            <person name="Johri S."/>
            <person name="Weaver B."/>
            <person name="Pai G."/>
            <person name="Eisen J.A."/>
            <person name="Rahe E."/>
            <person name="Sheldon W.M."/>
            <person name="Ye W."/>
            <person name="Miller T.R."/>
            <person name="Carlton J."/>
            <person name="Rasko D.A."/>
            <person name="Paulsen I.T."/>
            <person name="Ren Q."/>
            <person name="Daugherty S.C."/>
            <person name="Deboy R.T."/>
            <person name="Dodson R.J."/>
            <person name="Durkin A.S."/>
            <person name="Madupu R."/>
            <person name="Nelson W.C."/>
            <person name="Sullivan S.A."/>
            <person name="Rosovitz M.J."/>
            <person name="Haft D.H."/>
            <person name="Selengut J."/>
            <person name="Ward N."/>
        </authorList>
    </citation>
    <scope>NUCLEOTIDE SEQUENCE [LARGE SCALE GENOMIC DNA]</scope>
    <source>
        <strain evidence="2">ATCC 700808 / DSM 15171 / DSS-3</strain>
    </source>
</reference>
<accession>Q5LND8</accession>